<keyword evidence="1" id="KW-0812">Transmembrane</keyword>
<keyword evidence="1" id="KW-1133">Transmembrane helix</keyword>
<dbReference type="InterPro" id="IPR045584">
    <property type="entry name" value="Pilin-like"/>
</dbReference>
<feature type="transmembrane region" description="Helical" evidence="1">
    <location>
        <begin position="12"/>
        <end position="33"/>
    </location>
</feature>
<evidence type="ECO:0000256" key="1">
    <source>
        <dbReference type="SAM" id="Phobius"/>
    </source>
</evidence>
<dbReference type="NCBIfam" id="TIGR02532">
    <property type="entry name" value="IV_pilin_GFxxxE"/>
    <property type="match status" value="1"/>
</dbReference>
<keyword evidence="1" id="KW-0472">Membrane</keyword>
<organism evidence="2">
    <name type="scientific">marine sediment metagenome</name>
    <dbReference type="NCBI Taxonomy" id="412755"/>
    <lineage>
        <taxon>unclassified sequences</taxon>
        <taxon>metagenomes</taxon>
        <taxon>ecological metagenomes</taxon>
    </lineage>
</organism>
<dbReference type="SUPFAM" id="SSF54523">
    <property type="entry name" value="Pili subunits"/>
    <property type="match status" value="1"/>
</dbReference>
<dbReference type="EMBL" id="LAZR01019952">
    <property type="protein sequence ID" value="KKL90660.1"/>
    <property type="molecule type" value="Genomic_DNA"/>
</dbReference>
<name>A0A0F9IA14_9ZZZZ</name>
<protein>
    <recommendedName>
        <fullName evidence="3">Type II secretion system protein J</fullName>
    </recommendedName>
</protein>
<comment type="caution">
    <text evidence="2">The sequence shown here is derived from an EMBL/GenBank/DDBJ whole genome shotgun (WGS) entry which is preliminary data.</text>
</comment>
<accession>A0A0F9IA14</accession>
<gene>
    <name evidence="2" type="ORF">LCGC14_1902480</name>
</gene>
<dbReference type="AlphaFoldDB" id="A0A0F9IA14"/>
<reference evidence="2" key="1">
    <citation type="journal article" date="2015" name="Nature">
        <title>Complex archaea that bridge the gap between prokaryotes and eukaryotes.</title>
        <authorList>
            <person name="Spang A."/>
            <person name="Saw J.H."/>
            <person name="Jorgensen S.L."/>
            <person name="Zaremba-Niedzwiedzka K."/>
            <person name="Martijn J."/>
            <person name="Lind A.E."/>
            <person name="van Eijk R."/>
            <person name="Schleper C."/>
            <person name="Guy L."/>
            <person name="Ettema T.J."/>
        </authorList>
    </citation>
    <scope>NUCLEOTIDE SEQUENCE</scope>
</reference>
<dbReference type="InterPro" id="IPR012902">
    <property type="entry name" value="N_methyl_site"/>
</dbReference>
<sequence length="227" mass="25327">MLNDMKKKGFTLIEILLAMAICTILILGIQGVYRQALLLWSRTEDNRPIFSEARFISELLRNELSSLYMPVVEEKNGPDGNGQDDGGEVSKASFSLMTLPDGTIEVSFYTLNSSLQGSPCHGRVAKIGYSYNKGVLTRSEQFCAGEKIIGQKTTQIIAEGLADYKMVVFVKDENSQDMQWTNSYDSKDKPPKAVKISVSWESLREHRVIAFDQSVLIACQTNLSEPQ</sequence>
<evidence type="ECO:0000313" key="2">
    <source>
        <dbReference type="EMBL" id="KKL90660.1"/>
    </source>
</evidence>
<evidence type="ECO:0008006" key="3">
    <source>
        <dbReference type="Google" id="ProtNLM"/>
    </source>
</evidence>
<proteinExistence type="predicted"/>
<dbReference type="Pfam" id="PF07963">
    <property type="entry name" value="N_methyl"/>
    <property type="match status" value="1"/>
</dbReference>